<feature type="transmembrane region" description="Helical" evidence="8">
    <location>
        <begin position="627"/>
        <end position="645"/>
    </location>
</feature>
<dbReference type="Proteomes" id="UP000232149">
    <property type="component" value="Unassembled WGS sequence"/>
</dbReference>
<dbReference type="PANTHER" id="PTHR43081:SF1">
    <property type="entry name" value="ADENYLATE CYCLASE, TERMINAL-DIFFERENTIATION SPECIFIC"/>
    <property type="match status" value="1"/>
</dbReference>
<feature type="domain" description="HAMP" evidence="10">
    <location>
        <begin position="646"/>
        <end position="698"/>
    </location>
</feature>
<dbReference type="CDD" id="cd06225">
    <property type="entry name" value="HAMP"/>
    <property type="match status" value="1"/>
</dbReference>
<dbReference type="Gene3D" id="3.30.70.1230">
    <property type="entry name" value="Nucleotide cyclase"/>
    <property type="match status" value="1"/>
</dbReference>
<dbReference type="PANTHER" id="PTHR43081">
    <property type="entry name" value="ADENYLATE CYCLASE, TERMINAL-DIFFERENTIATION SPECIFIC-RELATED"/>
    <property type="match status" value="1"/>
</dbReference>
<dbReference type="InterPro" id="IPR050697">
    <property type="entry name" value="Adenylyl/Guanylyl_Cyclase_3/4"/>
</dbReference>
<feature type="compositionally biased region" description="Basic and acidic residues" evidence="7">
    <location>
        <begin position="315"/>
        <end position="326"/>
    </location>
</feature>
<feature type="domain" description="Guanylate cyclase" evidence="9">
    <location>
        <begin position="730"/>
        <end position="862"/>
    </location>
</feature>
<feature type="region of interest" description="Disordered" evidence="7">
    <location>
        <begin position="934"/>
        <end position="955"/>
    </location>
</feature>
<keyword evidence="13" id="KW-1185">Reference proteome</keyword>
<comment type="subcellular location">
    <subcellularLocation>
        <location evidence="1">Cell envelope</location>
    </subcellularLocation>
</comment>
<dbReference type="Pfam" id="PF00672">
    <property type="entry name" value="HAMP"/>
    <property type="match status" value="1"/>
</dbReference>
<dbReference type="SUPFAM" id="SSF55073">
    <property type="entry name" value="Nucleotide cyclase"/>
    <property type="match status" value="1"/>
</dbReference>
<dbReference type="RefSeq" id="WP_100784415.1">
    <property type="nucleotide sequence ID" value="NZ_NPDU01000023.1"/>
</dbReference>
<proteinExistence type="inferred from homology"/>
<feature type="compositionally biased region" description="Basic and acidic residues" evidence="7">
    <location>
        <begin position="282"/>
        <end position="297"/>
    </location>
</feature>
<evidence type="ECO:0000256" key="8">
    <source>
        <dbReference type="SAM" id="Phobius"/>
    </source>
</evidence>
<keyword evidence="5 8" id="KW-1133">Transmembrane helix</keyword>
<keyword evidence="3" id="KW-1003">Cell membrane</keyword>
<accession>A0A2M9YTH4</accession>
<feature type="region of interest" description="Disordered" evidence="7">
    <location>
        <begin position="248"/>
        <end position="341"/>
    </location>
</feature>
<dbReference type="InterPro" id="IPR029787">
    <property type="entry name" value="Nucleotide_cyclase"/>
</dbReference>
<evidence type="ECO:0000256" key="4">
    <source>
        <dbReference type="ARBA" id="ARBA00022692"/>
    </source>
</evidence>
<keyword evidence="4 8" id="KW-0812">Transmembrane</keyword>
<feature type="compositionally biased region" description="Polar residues" evidence="7">
    <location>
        <begin position="300"/>
        <end position="309"/>
    </location>
</feature>
<evidence type="ECO:0000256" key="5">
    <source>
        <dbReference type="ARBA" id="ARBA00022989"/>
    </source>
</evidence>
<dbReference type="Gene3D" id="3.30.450.20">
    <property type="entry name" value="PAS domain"/>
    <property type="match status" value="1"/>
</dbReference>
<evidence type="ECO:0000256" key="1">
    <source>
        <dbReference type="ARBA" id="ARBA00004196"/>
    </source>
</evidence>
<dbReference type="Pfam" id="PF00211">
    <property type="entry name" value="Guanylate_cyc"/>
    <property type="match status" value="1"/>
</dbReference>
<dbReference type="InterPro" id="IPR001054">
    <property type="entry name" value="A/G_cyclase"/>
</dbReference>
<evidence type="ECO:0000313" key="13">
    <source>
        <dbReference type="Proteomes" id="UP000232149"/>
    </source>
</evidence>
<comment type="similarity">
    <text evidence="2">Belongs to the adenylyl cyclase class-3 family.</text>
</comment>
<feature type="transmembrane region" description="Helical" evidence="8">
    <location>
        <begin position="351"/>
        <end position="374"/>
    </location>
</feature>
<evidence type="ECO:0000313" key="12">
    <source>
        <dbReference type="EMBL" id="PJZ61977.1"/>
    </source>
</evidence>
<evidence type="ECO:0000256" key="2">
    <source>
        <dbReference type="ARBA" id="ARBA00005381"/>
    </source>
</evidence>
<dbReference type="EMBL" id="NPDV01000002">
    <property type="protein sequence ID" value="PJZ54845.1"/>
    <property type="molecule type" value="Genomic_DNA"/>
</dbReference>
<dbReference type="GO" id="GO:0016020">
    <property type="term" value="C:membrane"/>
    <property type="evidence" value="ECO:0007669"/>
    <property type="project" value="InterPro"/>
</dbReference>
<sequence length="955" mass="105336">MLEINHRYLPFGTTGALVFISGAGSNGKTNASVLNEEITKKEIGTICVVTSKSFSNSETLDSVDPLVSILSVVLPPGPETNDSVFGAYLKIKKFLKKGNLLFLIEPDCESRFPLFLSKLLIASEPSIGDKELEDRIYHFGYSFQDSDHSAFRKFISRHKEGTSFHEPPPGEFSISSHLIREGKRNSVLKYKIQYEPGIENLTKINAVPITEEDLKSSNRSYKSLAINAIEIENLEGKEKPKEFAVVAPPIPETKPEPQTTPVSVEPAKSETTPATQSPEPPAAKKESDPIQPEKKIESTPPKSETTSVPASALGETDKKRKEEKSTAAEPEIQNEKSASGTKTKLPLQIKLMAVISLLMTLTVTTIIFFASSAFRGDSELRVLQNNLNLVNILGLKIKTDINDILSNGKQIANALHQGKQGISFADIFFQNDPDFIYAGLFQVANNNPTTVNEFFNEPYLSEIKSSPQEISGLISSRPNLIQKSILTGGRIENLSAEFKEPIFAIAIPSSSGADPKVLVLILRLEKFLNAFQKQDISEVFLVNGEGDLIAHSDPKLLQSNTNFMNLPIVEMMVNSTENTKQTEYKDKDGKSWFGSFQKLGFGGGAVVSIVPEDKAFEAVYRIQKTNLLIMGIALCLALIIVFFFAKTITKPILNLLQATTEIARGNFKIGIRSSTRDEVGLLTDYFVDMGKGLEEREKVKDALGRFVNKEIAEMVLKQELTLGGERKMCAIFFSDIRSFTSISEKLEPEEVVEFLNEYMTEMVQCVNETHGIVDKFIGDAIMATWGAAKTSDQDAENAVNGALMMRAALLRFNQGRGGDKKPIIKIGCGLNYGPVIAGQIGSEQRLEYTVIGDAVNLASRVEALNKPFGTDVLITQDMLNHVSHIFNVEKMQSIKVKGKEEPQTIYAVLGRKDDPNCPKSVEELRAKIGIVWEPPKKKESGDGEPGEEVKYEILD</sequence>
<dbReference type="CDD" id="cd07302">
    <property type="entry name" value="CHD"/>
    <property type="match status" value="1"/>
</dbReference>
<evidence type="ECO:0000313" key="11">
    <source>
        <dbReference type="EMBL" id="PJZ54845.1"/>
    </source>
</evidence>
<dbReference type="Gene3D" id="1.10.8.500">
    <property type="entry name" value="HAMP domain in histidine kinase"/>
    <property type="match status" value="1"/>
</dbReference>
<dbReference type="FunFam" id="3.30.70.1230:FF:000016">
    <property type="entry name" value="Adenylate/guanylate cyclase domain-containing protein"/>
    <property type="match status" value="1"/>
</dbReference>
<dbReference type="SMART" id="SM00304">
    <property type="entry name" value="HAMP"/>
    <property type="match status" value="1"/>
</dbReference>
<keyword evidence="6 8" id="KW-0472">Membrane</keyword>
<dbReference type="PROSITE" id="PS50885">
    <property type="entry name" value="HAMP"/>
    <property type="match status" value="1"/>
</dbReference>
<comment type="caution">
    <text evidence="11">The sequence shown here is derived from an EMBL/GenBank/DDBJ whole genome shotgun (WGS) entry which is preliminary data.</text>
</comment>
<dbReference type="GO" id="GO:0006171">
    <property type="term" value="P:cAMP biosynthetic process"/>
    <property type="evidence" value="ECO:0007669"/>
    <property type="project" value="TreeGrafter"/>
</dbReference>
<dbReference type="InterPro" id="IPR003660">
    <property type="entry name" value="HAMP_dom"/>
</dbReference>
<dbReference type="SMART" id="SM00044">
    <property type="entry name" value="CYCc"/>
    <property type="match status" value="1"/>
</dbReference>
<name>A0A2M9YTH4_9LEPT</name>
<evidence type="ECO:0000259" key="9">
    <source>
        <dbReference type="PROSITE" id="PS50125"/>
    </source>
</evidence>
<dbReference type="PROSITE" id="PS50125">
    <property type="entry name" value="GUANYLATE_CYCLASE_2"/>
    <property type="match status" value="1"/>
</dbReference>
<evidence type="ECO:0000256" key="7">
    <source>
        <dbReference type="SAM" id="MobiDB-lite"/>
    </source>
</evidence>
<dbReference type="GO" id="GO:0030313">
    <property type="term" value="C:cell envelope"/>
    <property type="evidence" value="ECO:0007669"/>
    <property type="project" value="UniProtKB-SubCell"/>
</dbReference>
<dbReference type="SUPFAM" id="SSF158472">
    <property type="entry name" value="HAMP domain-like"/>
    <property type="match status" value="1"/>
</dbReference>
<evidence type="ECO:0000259" key="10">
    <source>
        <dbReference type="PROSITE" id="PS50885"/>
    </source>
</evidence>
<dbReference type="CDD" id="cd18774">
    <property type="entry name" value="PDC2_HK_sensor"/>
    <property type="match status" value="1"/>
</dbReference>
<dbReference type="Proteomes" id="UP000232188">
    <property type="component" value="Unassembled WGS sequence"/>
</dbReference>
<evidence type="ECO:0000313" key="14">
    <source>
        <dbReference type="Proteomes" id="UP000232188"/>
    </source>
</evidence>
<gene>
    <name evidence="12" type="ORF">CH376_10540</name>
    <name evidence="11" type="ORF">CH380_03810</name>
</gene>
<dbReference type="GO" id="GO:0004016">
    <property type="term" value="F:adenylate cyclase activity"/>
    <property type="evidence" value="ECO:0007669"/>
    <property type="project" value="UniProtKB-ARBA"/>
</dbReference>
<dbReference type="GO" id="GO:0035556">
    <property type="term" value="P:intracellular signal transduction"/>
    <property type="evidence" value="ECO:0007669"/>
    <property type="project" value="InterPro"/>
</dbReference>
<evidence type="ECO:0000256" key="6">
    <source>
        <dbReference type="ARBA" id="ARBA00023136"/>
    </source>
</evidence>
<organism evidence="11 14">
    <name type="scientific">Leptospira adleri</name>
    <dbReference type="NCBI Taxonomy" id="2023186"/>
    <lineage>
        <taxon>Bacteria</taxon>
        <taxon>Pseudomonadati</taxon>
        <taxon>Spirochaetota</taxon>
        <taxon>Spirochaetia</taxon>
        <taxon>Leptospirales</taxon>
        <taxon>Leptospiraceae</taxon>
        <taxon>Leptospira</taxon>
    </lineage>
</organism>
<dbReference type="EMBL" id="NPDU01000023">
    <property type="protein sequence ID" value="PJZ61977.1"/>
    <property type="molecule type" value="Genomic_DNA"/>
</dbReference>
<evidence type="ECO:0000256" key="3">
    <source>
        <dbReference type="ARBA" id="ARBA00022475"/>
    </source>
</evidence>
<dbReference type="AlphaFoldDB" id="A0A2M9YTH4"/>
<protein>
    <submittedName>
        <fullName evidence="11">Adenylate/guanylate cyclase domain-containing protein</fullName>
    </submittedName>
</protein>
<reference evidence="13 14" key="1">
    <citation type="submission" date="2017-07" db="EMBL/GenBank/DDBJ databases">
        <title>Leptospira spp. isolated from tropical soils.</title>
        <authorList>
            <person name="Thibeaux R."/>
            <person name="Iraola G."/>
            <person name="Ferres I."/>
            <person name="Bierque E."/>
            <person name="Girault D."/>
            <person name="Soupe-Gilbert M.-E."/>
            <person name="Picardeau M."/>
            <person name="Goarant C."/>
        </authorList>
    </citation>
    <scope>NUCLEOTIDE SEQUENCE [LARGE SCALE GENOMIC DNA]</scope>
    <source>
        <strain evidence="11 14">FH2-B-C1</strain>
        <strain evidence="12 13">FH2-B-D1</strain>
    </source>
</reference>